<dbReference type="Pfam" id="PF12679">
    <property type="entry name" value="ABC2_membrane_2"/>
    <property type="match status" value="1"/>
</dbReference>
<dbReference type="PANTHER" id="PTHR43471">
    <property type="entry name" value="ABC TRANSPORTER PERMEASE"/>
    <property type="match status" value="1"/>
</dbReference>
<evidence type="ECO:0000256" key="1">
    <source>
        <dbReference type="SAM" id="Phobius"/>
    </source>
</evidence>
<evidence type="ECO:0000313" key="2">
    <source>
        <dbReference type="EMBL" id="AQQ68793.1"/>
    </source>
</evidence>
<keyword evidence="3" id="KW-1185">Reference proteome</keyword>
<feature type="transmembrane region" description="Helical" evidence="1">
    <location>
        <begin position="289"/>
        <end position="312"/>
    </location>
</feature>
<dbReference type="GO" id="GO:0140359">
    <property type="term" value="F:ABC-type transporter activity"/>
    <property type="evidence" value="ECO:0007669"/>
    <property type="project" value="InterPro"/>
</dbReference>
<evidence type="ECO:0000313" key="3">
    <source>
        <dbReference type="Proteomes" id="UP000188219"/>
    </source>
</evidence>
<feature type="transmembrane region" description="Helical" evidence="1">
    <location>
        <begin position="365"/>
        <end position="392"/>
    </location>
</feature>
<organism evidence="2 3">
    <name type="scientific">Microbulbifer agarilyticus</name>
    <dbReference type="NCBI Taxonomy" id="260552"/>
    <lineage>
        <taxon>Bacteria</taxon>
        <taxon>Pseudomonadati</taxon>
        <taxon>Pseudomonadota</taxon>
        <taxon>Gammaproteobacteria</taxon>
        <taxon>Cellvibrionales</taxon>
        <taxon>Microbulbiferaceae</taxon>
        <taxon>Microbulbifer</taxon>
    </lineage>
</organism>
<reference evidence="2" key="1">
    <citation type="submission" date="2017-02" db="EMBL/GenBank/DDBJ databases">
        <title>Genome of Microbulbifer agarilyticus GP101.</title>
        <authorList>
            <person name="Jung J."/>
            <person name="Bae S.S."/>
            <person name="Baek K."/>
        </authorList>
    </citation>
    <scope>NUCLEOTIDE SEQUENCE [LARGE SCALE GENOMIC DNA]</scope>
    <source>
        <strain evidence="2">GP101</strain>
    </source>
</reference>
<dbReference type="EMBL" id="CP019650">
    <property type="protein sequence ID" value="AQQ68793.1"/>
    <property type="molecule type" value="Genomic_DNA"/>
</dbReference>
<dbReference type="AlphaFoldDB" id="A0A1Q2M7T7"/>
<keyword evidence="1" id="KW-1133">Transmembrane helix</keyword>
<gene>
    <name evidence="2" type="ORF">Mag101_15000</name>
</gene>
<dbReference type="eggNOG" id="COG1668">
    <property type="taxonomic scope" value="Bacteria"/>
</dbReference>
<name>A0A1Q2M7T7_9GAMM</name>
<dbReference type="STRING" id="260552.Mag101_15000"/>
<keyword evidence="1" id="KW-0812">Transmembrane</keyword>
<dbReference type="KEGG" id="maga:Mag101_15000"/>
<protein>
    <submittedName>
        <fullName evidence="2">Transporter</fullName>
    </submittedName>
</protein>
<accession>A0A1Q2M7T7</accession>
<dbReference type="PANTHER" id="PTHR43471:SF3">
    <property type="entry name" value="ABC TRANSPORTER PERMEASE PROTEIN NATB"/>
    <property type="match status" value="1"/>
</dbReference>
<sequence>MQGANPKRGATASSYTMLQLKLMLPLLRKEFLEAWRDRRALIMAVSFALLFPVMIAGGSTFMIKKKAEEVTRVAVLGSAQAPLLAEKLGGPGMEVASLEDGEPRSLLGQGYHLVLVIGDEFDQRYRDFLAPSLYLYVDSTNTSSGRAQRQLQERLASLQQLVVTQRLVARGVAAQVLAPWKLEMRDVSSPSARGALLLAMVPGILILTLFVASLATSVDTSAGERERLSLETLLLQPLPAWQVITAKMLAVASLGWLGSLMSITALVLLMPLMPLAELGIQQATTLSGVFSMGLLLLPLALLVAVLQILLALRSQSFKDAQTQLSILQIAPLMLLMALDMAQVSLEGSWQLVPLVSHQQWLKDLLVGEVVSLPVVLAGSAVTLLCVVAAVLLGARALRRESLLSAA</sequence>
<feature type="transmembrane region" description="Helical" evidence="1">
    <location>
        <begin position="194"/>
        <end position="218"/>
    </location>
</feature>
<keyword evidence="1" id="KW-0472">Membrane</keyword>
<dbReference type="OrthoDB" id="5486437at2"/>
<proteinExistence type="predicted"/>
<dbReference type="Proteomes" id="UP000188219">
    <property type="component" value="Chromosome"/>
</dbReference>
<dbReference type="GO" id="GO:0005886">
    <property type="term" value="C:plasma membrane"/>
    <property type="evidence" value="ECO:0007669"/>
    <property type="project" value="UniProtKB-SubCell"/>
</dbReference>
<feature type="transmembrane region" description="Helical" evidence="1">
    <location>
        <begin position="324"/>
        <end position="345"/>
    </location>
</feature>
<feature type="transmembrane region" description="Helical" evidence="1">
    <location>
        <begin position="40"/>
        <end position="63"/>
    </location>
</feature>